<dbReference type="InterPro" id="IPR002941">
    <property type="entry name" value="DNA_methylase_N4/N6"/>
</dbReference>
<keyword evidence="2" id="KW-0808">Transferase</keyword>
<dbReference type="Pfam" id="PF01555">
    <property type="entry name" value="N6_N4_Mtase"/>
    <property type="match status" value="1"/>
</dbReference>
<dbReference type="CDD" id="cd00093">
    <property type="entry name" value="HTH_XRE"/>
    <property type="match status" value="1"/>
</dbReference>
<evidence type="ECO:0000313" key="4">
    <source>
        <dbReference type="EMBL" id="MBV6343234.1"/>
    </source>
</evidence>
<dbReference type="PROSITE" id="PS50943">
    <property type="entry name" value="HTH_CROC1"/>
    <property type="match status" value="1"/>
</dbReference>
<proteinExistence type="predicted"/>
<protein>
    <submittedName>
        <fullName evidence="4">Helix-turn-helix domain-containing protein</fullName>
    </submittedName>
</protein>
<dbReference type="InterPro" id="IPR002052">
    <property type="entry name" value="DNA_methylase_N6_adenine_CS"/>
</dbReference>
<evidence type="ECO:0000256" key="2">
    <source>
        <dbReference type="ARBA" id="ARBA00022679"/>
    </source>
</evidence>
<sequence length="314" mass="35433">MARMLTLERQGLALEAKNLREFGYTQQQIAEALGVPRQSLGRWLKIVGNGKPDKMGNSKELPTYPLAQLPTMGITLYPCRYEEAAGLIPDDSIDLIVTDPPYLVSNNDISRNNQADLQRNFGQWDNVPDSQYKEAVAIWASLMSTQLKQGASLYVFIGFRQSRLWHDAFDTSGLQFGGLLLWHRVNPAPQIRKTRWCPAFDLILYFTKGPPKTFVWMGQNEMHNVITGPICAGNEREYHPTQKPRWLLQKLLQVSSKPGDTVLDPFAGTGSTAFAVGHLPRRRFILVEPEPKYSGLIQSIAQEEFQCKVTIKNA</sequence>
<evidence type="ECO:0000256" key="1">
    <source>
        <dbReference type="ARBA" id="ARBA00022603"/>
    </source>
</evidence>
<comment type="caution">
    <text evidence="4">The sequence shown here is derived from an EMBL/GenBank/DDBJ whole genome shotgun (WGS) entry which is preliminary data.</text>
</comment>
<dbReference type="Proteomes" id="UP001196980">
    <property type="component" value="Unassembled WGS sequence"/>
</dbReference>
<dbReference type="PROSITE" id="PS00092">
    <property type="entry name" value="N6_MTASE"/>
    <property type="match status" value="1"/>
</dbReference>
<evidence type="ECO:0000259" key="3">
    <source>
        <dbReference type="PROSITE" id="PS50943"/>
    </source>
</evidence>
<keyword evidence="1" id="KW-0489">Methyltransferase</keyword>
<evidence type="ECO:0000313" key="5">
    <source>
        <dbReference type="Proteomes" id="UP001196980"/>
    </source>
</evidence>
<keyword evidence="5" id="KW-1185">Reference proteome</keyword>
<name>A0ABS6S308_9BACT</name>
<accession>A0ABS6S308</accession>
<dbReference type="RefSeq" id="WP_218253837.1">
    <property type="nucleotide sequence ID" value="NZ_JABXWD010000494.1"/>
</dbReference>
<organism evidence="4 5">
    <name type="scientific">Candidatus Magnetobacterium casense</name>
    <dbReference type="NCBI Taxonomy" id="1455061"/>
    <lineage>
        <taxon>Bacteria</taxon>
        <taxon>Pseudomonadati</taxon>
        <taxon>Nitrospirota</taxon>
        <taxon>Thermodesulfovibrionia</taxon>
        <taxon>Thermodesulfovibrionales</taxon>
        <taxon>Candidatus Magnetobacteriaceae</taxon>
        <taxon>Candidatus Magnetobacterium</taxon>
    </lineage>
</organism>
<feature type="domain" description="HTH cro/C1-type" evidence="3">
    <location>
        <begin position="23"/>
        <end position="43"/>
    </location>
</feature>
<dbReference type="InterPro" id="IPR001387">
    <property type="entry name" value="Cro/C1-type_HTH"/>
</dbReference>
<dbReference type="EMBL" id="JABXWD010000494">
    <property type="protein sequence ID" value="MBV6343234.1"/>
    <property type="molecule type" value="Genomic_DNA"/>
</dbReference>
<reference evidence="4 5" key="1">
    <citation type="journal article" date="2020" name="J Geophys Res Biogeosci">
        <title>Magnetotaxis as an Adaptation to Enable Bacterial Shuttling of Microbial Sulfur and Sulfur Cycling Across Aquatic Oxic#Anoxic Interfaces.</title>
        <authorList>
            <person name="Li J."/>
            <person name="Liu P."/>
            <person name="Wang J."/>
            <person name="Roberts A.P."/>
            <person name="Pan Y."/>
        </authorList>
    </citation>
    <scope>NUCLEOTIDE SEQUENCE [LARGE SCALE GENOMIC DNA]</scope>
    <source>
        <strain evidence="4 5">MYR-1_YQ</strain>
    </source>
</reference>
<gene>
    <name evidence="4" type="ORF">HWQ67_16770</name>
</gene>